<dbReference type="PIRSF" id="PIRSF004857">
    <property type="entry name" value="Kin_aa_kin"/>
    <property type="match status" value="1"/>
</dbReference>
<accession>W9DPQ6</accession>
<gene>
    <name evidence="2" type="ORF">MettiDRAFT_0688</name>
</gene>
<dbReference type="SUPFAM" id="SSF53633">
    <property type="entry name" value="Carbamate kinase-like"/>
    <property type="match status" value="1"/>
</dbReference>
<dbReference type="InterPro" id="IPR011375">
    <property type="entry name" value="MfnE"/>
</dbReference>
<proteinExistence type="predicted"/>
<dbReference type="STRING" id="1090322.MettiDRAFT_0688"/>
<dbReference type="Pfam" id="PF00696">
    <property type="entry name" value="AA_kinase"/>
    <property type="match status" value="1"/>
</dbReference>
<evidence type="ECO:0000259" key="1">
    <source>
        <dbReference type="Pfam" id="PF00696"/>
    </source>
</evidence>
<dbReference type="Proteomes" id="UP000019483">
    <property type="component" value="Unassembled WGS sequence"/>
</dbReference>
<comment type="caution">
    <text evidence="2">The sequence shown here is derived from an EMBL/GenBank/DDBJ whole genome shotgun (WGS) entry which is preliminary data.</text>
</comment>
<feature type="domain" description="Aspartate/glutamate/uridylate kinase" evidence="1">
    <location>
        <begin position="1"/>
        <end position="149"/>
    </location>
</feature>
<dbReference type="InterPro" id="IPR036393">
    <property type="entry name" value="AceGlu_kinase-like_sf"/>
</dbReference>
<dbReference type="RefSeq" id="WP_023844409.1">
    <property type="nucleotide sequence ID" value="NZ_AZAJ01000001.1"/>
</dbReference>
<dbReference type="EMBL" id="AZAJ01000001">
    <property type="protein sequence ID" value="ETA67273.1"/>
    <property type="molecule type" value="Genomic_DNA"/>
</dbReference>
<sequence length="212" mass="23192">MRTVVKLGGSLIKHSTSIITALEEHFGNCDQGNDHSILIVPGGGVFANSVRDISEECSIGDDAAHWMAILSMEQYAYFLIDKTGVNYVENIHDFPSGVSVLMPYKTLKETDKLPHSWNVTSDTIGAWIAKETGSRFVKVTDVDGVIADDIIQKWMTALELSRMGVTCIDSSLPGFLMENLMDCVVVNGMYPERVIDAVIGKNVIGTHIKGNI</sequence>
<keyword evidence="3" id="KW-1185">Reference proteome</keyword>
<name>W9DPQ6_METTI</name>
<keyword evidence="2" id="KW-0808">Transferase</keyword>
<dbReference type="GeneID" id="96960629"/>
<evidence type="ECO:0000313" key="2">
    <source>
        <dbReference type="EMBL" id="ETA67273.1"/>
    </source>
</evidence>
<dbReference type="OrthoDB" id="50461at2157"/>
<dbReference type="GO" id="GO:0016301">
    <property type="term" value="F:kinase activity"/>
    <property type="evidence" value="ECO:0007669"/>
    <property type="project" value="UniProtKB-KW"/>
</dbReference>
<dbReference type="Gene3D" id="3.40.1160.10">
    <property type="entry name" value="Acetylglutamate kinase-like"/>
    <property type="match status" value="1"/>
</dbReference>
<reference evidence="2 3" key="1">
    <citation type="submission" date="2013-08" db="EMBL/GenBank/DDBJ databases">
        <authorList>
            <consortium name="DOE Joint Genome Institute"/>
            <person name="Eisen J."/>
            <person name="Huntemann M."/>
            <person name="Han J."/>
            <person name="Chen A."/>
            <person name="Kyrpides N."/>
            <person name="Mavromatis K."/>
            <person name="Markowitz V."/>
            <person name="Palaniappan K."/>
            <person name="Ivanova N."/>
            <person name="Schaumberg A."/>
            <person name="Pati A."/>
            <person name="Liolios K."/>
            <person name="Nordberg H.P."/>
            <person name="Cantor M.N."/>
            <person name="Hua S.X."/>
            <person name="Woyke T."/>
        </authorList>
    </citation>
    <scope>NUCLEOTIDE SEQUENCE [LARGE SCALE GENOMIC DNA]</scope>
    <source>
        <strain evidence="2 3">DSM 2278</strain>
    </source>
</reference>
<evidence type="ECO:0000313" key="3">
    <source>
        <dbReference type="Proteomes" id="UP000019483"/>
    </source>
</evidence>
<keyword evidence="2" id="KW-0418">Kinase</keyword>
<dbReference type="AlphaFoldDB" id="W9DPQ6"/>
<organism evidence="2 3">
    <name type="scientific">Methanolobus tindarius DSM 2278</name>
    <dbReference type="NCBI Taxonomy" id="1090322"/>
    <lineage>
        <taxon>Archaea</taxon>
        <taxon>Methanobacteriati</taxon>
        <taxon>Methanobacteriota</taxon>
        <taxon>Stenosarchaea group</taxon>
        <taxon>Methanomicrobia</taxon>
        <taxon>Methanosarcinales</taxon>
        <taxon>Methanosarcinaceae</taxon>
        <taxon>Methanolobus</taxon>
    </lineage>
</organism>
<protein>
    <submittedName>
        <fullName evidence="2">Putative kinase, aspartokinase/uridylate kinase</fullName>
    </submittedName>
</protein>
<dbReference type="InterPro" id="IPR001048">
    <property type="entry name" value="Asp/Glu/Uridylate_kinase"/>
</dbReference>